<reference evidence="4" key="1">
    <citation type="submission" date="2023-07" db="EMBL/GenBank/DDBJ databases">
        <title>Whole genome shotgun sequence of Streptomyces nojiriensis NBRC 13794.</title>
        <authorList>
            <person name="Komaki H."/>
            <person name="Tamura T."/>
        </authorList>
    </citation>
    <scope>NUCLEOTIDE SEQUENCE [LARGE SCALE GENOMIC DNA]</scope>
    <source>
        <strain evidence="4">NBRC 13794</strain>
    </source>
</reference>
<dbReference type="SUPFAM" id="SSF141493">
    <property type="entry name" value="Allene oxide cyclase-like"/>
    <property type="match status" value="1"/>
</dbReference>
<feature type="signal peptide" evidence="1">
    <location>
        <begin position="1"/>
        <end position="36"/>
    </location>
</feature>
<dbReference type="Gene3D" id="2.40.480.10">
    <property type="entry name" value="Allene oxide cyclase-like"/>
    <property type="match status" value="1"/>
</dbReference>
<dbReference type="InterPro" id="IPR034871">
    <property type="entry name" value="Allene_oxi_cyc_sf"/>
</dbReference>
<evidence type="ECO:0000256" key="1">
    <source>
        <dbReference type="SAM" id="SignalP"/>
    </source>
</evidence>
<dbReference type="InterPro" id="IPR041013">
    <property type="entry name" value="AOC-like"/>
</dbReference>
<protein>
    <recommendedName>
        <fullName evidence="2">Allene oxide cyclase barrel-like domain-containing protein</fullName>
    </recommendedName>
</protein>
<keyword evidence="4" id="KW-1185">Reference proteome</keyword>
<name>A0ABQ3SJK9_9ACTN</name>
<feature type="chain" id="PRO_5046147506" description="Allene oxide cyclase barrel-like domain-containing protein" evidence="1">
    <location>
        <begin position="37"/>
        <end position="178"/>
    </location>
</feature>
<dbReference type="Pfam" id="PF18678">
    <property type="entry name" value="AOC_like"/>
    <property type="match status" value="1"/>
</dbReference>
<gene>
    <name evidence="3" type="ORF">Snoj_22480</name>
</gene>
<dbReference type="PROSITE" id="PS51257">
    <property type="entry name" value="PROKAR_LIPOPROTEIN"/>
    <property type="match status" value="1"/>
</dbReference>
<evidence type="ECO:0000313" key="4">
    <source>
        <dbReference type="Proteomes" id="UP000613974"/>
    </source>
</evidence>
<accession>A0ABQ3SJK9</accession>
<sequence>MGIDLRSHTMRPIRAVCLGTATALVTLLACTPVAAAAAADPGPAHGKGKERVITLTGRLAEQTRFPVNPGGAAAQGDRTVFRSNLFDEAGNQVGETGGTCTTTRVDNGGAEECVVTYTLPGGQLSVQGMVFGNLVPGPPPSFDNGITGGTGEFDRARGSVHADTIAPGTRRFTIHLKH</sequence>
<dbReference type="Proteomes" id="UP000613974">
    <property type="component" value="Unassembled WGS sequence"/>
</dbReference>
<organism evidence="3 4">
    <name type="scientific">Streptomyces nojiriensis</name>
    <dbReference type="NCBI Taxonomy" id="66374"/>
    <lineage>
        <taxon>Bacteria</taxon>
        <taxon>Bacillati</taxon>
        <taxon>Actinomycetota</taxon>
        <taxon>Actinomycetes</taxon>
        <taxon>Kitasatosporales</taxon>
        <taxon>Streptomycetaceae</taxon>
        <taxon>Streptomyces</taxon>
    </lineage>
</organism>
<feature type="domain" description="Allene oxide cyclase barrel-like" evidence="2">
    <location>
        <begin position="74"/>
        <end position="168"/>
    </location>
</feature>
<comment type="caution">
    <text evidence="3">The sequence shown here is derived from an EMBL/GenBank/DDBJ whole genome shotgun (WGS) entry which is preliminary data.</text>
</comment>
<evidence type="ECO:0000313" key="3">
    <source>
        <dbReference type="EMBL" id="GHI68330.1"/>
    </source>
</evidence>
<dbReference type="EMBL" id="BNEC01000003">
    <property type="protein sequence ID" value="GHI68330.1"/>
    <property type="molecule type" value="Genomic_DNA"/>
</dbReference>
<keyword evidence="1" id="KW-0732">Signal</keyword>
<evidence type="ECO:0000259" key="2">
    <source>
        <dbReference type="Pfam" id="PF18678"/>
    </source>
</evidence>
<dbReference type="InterPro" id="IPR044859">
    <property type="entry name" value="Allene_oxi_cyc_Dirigent"/>
</dbReference>
<proteinExistence type="predicted"/>